<sequence>EFPPPTCFAVKDVAPIVLCDDDVSECPDGASCCENPDGMWGCCPVAKAVCCSDGAHCCPSDYQCDESQTSCIKNEVVIPWYTKIPATINVQAIPSSVQSKCPKLKSCCRLFTGEWGCSLLPSGLHL</sequence>
<reference evidence="6" key="1">
    <citation type="submission" date="2025-08" db="UniProtKB">
        <authorList>
            <consortium name="Ensembl"/>
        </authorList>
    </citation>
    <scope>IDENTIFICATION</scope>
</reference>
<name>A0A8C6PMU5_NOTFU</name>
<dbReference type="Pfam" id="PF00396">
    <property type="entry name" value="Granulin"/>
    <property type="match status" value="1"/>
</dbReference>
<dbReference type="InterPro" id="IPR039036">
    <property type="entry name" value="Granulin_fam"/>
</dbReference>
<protein>
    <recommendedName>
        <fullName evidence="5">Granulins domain-containing protein</fullName>
    </recommendedName>
</protein>
<dbReference type="Ensembl" id="ENSNFUT00015046986.1">
    <property type="protein sequence ID" value="ENSNFUP00015045030.1"/>
    <property type="gene ID" value="ENSNFUG00015021399.1"/>
</dbReference>
<keyword evidence="4" id="KW-1015">Disulfide bond</keyword>
<proteinExistence type="inferred from homology"/>
<dbReference type="AlphaFoldDB" id="A0A8C6PMU5"/>
<dbReference type="Gene3D" id="2.10.25.160">
    <property type="entry name" value="Granulin"/>
    <property type="match status" value="1"/>
</dbReference>
<evidence type="ECO:0000313" key="7">
    <source>
        <dbReference type="Proteomes" id="UP000694548"/>
    </source>
</evidence>
<evidence type="ECO:0000256" key="4">
    <source>
        <dbReference type="ARBA" id="ARBA00023157"/>
    </source>
</evidence>
<dbReference type="PANTHER" id="PTHR12274">
    <property type="entry name" value="GRANULIN"/>
    <property type="match status" value="1"/>
</dbReference>
<reference evidence="6" key="2">
    <citation type="submission" date="2025-09" db="UniProtKB">
        <authorList>
            <consortium name="Ensembl"/>
        </authorList>
    </citation>
    <scope>IDENTIFICATION</scope>
</reference>
<dbReference type="Proteomes" id="UP000694548">
    <property type="component" value="Unassembled WGS sequence"/>
</dbReference>
<comment type="subcellular location">
    <subcellularLocation>
        <location evidence="1">Secreted</location>
    </subcellularLocation>
</comment>
<evidence type="ECO:0000259" key="5">
    <source>
        <dbReference type="PROSITE" id="PS00799"/>
    </source>
</evidence>
<dbReference type="InterPro" id="IPR000118">
    <property type="entry name" value="Granulin"/>
</dbReference>
<feature type="domain" description="Granulins" evidence="5">
    <location>
        <begin position="51"/>
        <end position="64"/>
    </location>
</feature>
<accession>A0A8C6PMU5</accession>
<keyword evidence="3" id="KW-0964">Secreted</keyword>
<organism evidence="6 7">
    <name type="scientific">Nothobranchius furzeri</name>
    <name type="common">Turquoise killifish</name>
    <dbReference type="NCBI Taxonomy" id="105023"/>
    <lineage>
        <taxon>Eukaryota</taxon>
        <taxon>Metazoa</taxon>
        <taxon>Chordata</taxon>
        <taxon>Craniata</taxon>
        <taxon>Vertebrata</taxon>
        <taxon>Euteleostomi</taxon>
        <taxon>Actinopterygii</taxon>
        <taxon>Neopterygii</taxon>
        <taxon>Teleostei</taxon>
        <taxon>Neoteleostei</taxon>
        <taxon>Acanthomorphata</taxon>
        <taxon>Ovalentaria</taxon>
        <taxon>Atherinomorphae</taxon>
        <taxon>Cyprinodontiformes</taxon>
        <taxon>Nothobranchiidae</taxon>
        <taxon>Nothobranchius</taxon>
    </lineage>
</organism>
<keyword evidence="7" id="KW-1185">Reference proteome</keyword>
<evidence type="ECO:0000313" key="6">
    <source>
        <dbReference type="Ensembl" id="ENSNFUP00015045030.1"/>
    </source>
</evidence>
<dbReference type="InterPro" id="IPR037277">
    <property type="entry name" value="Granulin_sf"/>
</dbReference>
<dbReference type="PROSITE" id="PS00799">
    <property type="entry name" value="GRANULINS"/>
    <property type="match status" value="1"/>
</dbReference>
<dbReference type="GeneTree" id="ENSGT00470000042293"/>
<dbReference type="GO" id="GO:0005576">
    <property type="term" value="C:extracellular region"/>
    <property type="evidence" value="ECO:0007669"/>
    <property type="project" value="UniProtKB-SubCell"/>
</dbReference>
<evidence type="ECO:0000256" key="3">
    <source>
        <dbReference type="ARBA" id="ARBA00022525"/>
    </source>
</evidence>
<evidence type="ECO:0000256" key="1">
    <source>
        <dbReference type="ARBA" id="ARBA00004613"/>
    </source>
</evidence>
<dbReference type="PANTHER" id="PTHR12274:SF3">
    <property type="entry name" value="PROGRANULIN"/>
    <property type="match status" value="1"/>
</dbReference>
<comment type="similarity">
    <text evidence="2">Belongs to the granulin family.</text>
</comment>
<evidence type="ECO:0000256" key="2">
    <source>
        <dbReference type="ARBA" id="ARBA00010093"/>
    </source>
</evidence>
<dbReference type="SUPFAM" id="SSF57277">
    <property type="entry name" value="Granulin repeat"/>
    <property type="match status" value="2"/>
</dbReference>
<dbReference type="SMART" id="SM00277">
    <property type="entry name" value="GRAN"/>
    <property type="match status" value="1"/>
</dbReference>